<dbReference type="AlphaFoldDB" id="A0A0G0JH03"/>
<sequence length="109" mass="12771">MDKDKLIAIQEKTIDKIVFIRKQKVILDRDIAKLYGVETKILNQAVTRNKYRFPSDFMFRLTQKEFSDLRSQFVTSSPAKHGGHRYLPLAFTEQGVQQRWSQIVTASEH</sequence>
<dbReference type="InterPro" id="IPR018873">
    <property type="entry name" value="KilA-N_DNA-bd_domain"/>
</dbReference>
<dbReference type="Proteomes" id="UP000034852">
    <property type="component" value="Unassembled WGS sequence"/>
</dbReference>
<comment type="caution">
    <text evidence="2">The sequence shown here is derived from an EMBL/GenBank/DDBJ whole genome shotgun (WGS) entry which is preliminary data.</text>
</comment>
<name>A0A0G0JH03_9BACT</name>
<reference evidence="2 3" key="1">
    <citation type="journal article" date="2015" name="Nature">
        <title>rRNA introns, odd ribosomes, and small enigmatic genomes across a large radiation of phyla.</title>
        <authorList>
            <person name="Brown C.T."/>
            <person name="Hug L.A."/>
            <person name="Thomas B.C."/>
            <person name="Sharon I."/>
            <person name="Castelle C.J."/>
            <person name="Singh A."/>
            <person name="Wilkins M.J."/>
            <person name="Williams K.H."/>
            <person name="Banfield J.F."/>
        </authorList>
    </citation>
    <scope>NUCLEOTIDE SEQUENCE [LARGE SCALE GENOMIC DNA]</scope>
</reference>
<protein>
    <recommendedName>
        <fullName evidence="1">KilA-N DNA-binding domain-containing protein</fullName>
    </recommendedName>
</protein>
<proteinExistence type="predicted"/>
<accession>A0A0G0JH03</accession>
<gene>
    <name evidence="2" type="ORF">US52_C0011G0003</name>
</gene>
<organism evidence="2 3">
    <name type="scientific">candidate division WS6 bacterium GW2011_GWA2_37_6</name>
    <dbReference type="NCBI Taxonomy" id="1619087"/>
    <lineage>
        <taxon>Bacteria</taxon>
        <taxon>Candidatus Dojkabacteria</taxon>
    </lineage>
</organism>
<feature type="domain" description="KilA-N DNA-binding" evidence="1">
    <location>
        <begin position="16"/>
        <end position="97"/>
    </location>
</feature>
<dbReference type="EMBL" id="LBTH01000011">
    <property type="protein sequence ID" value="KKQ36039.1"/>
    <property type="molecule type" value="Genomic_DNA"/>
</dbReference>
<dbReference type="Pfam" id="PF10543">
    <property type="entry name" value="ORF6N"/>
    <property type="match status" value="1"/>
</dbReference>
<evidence type="ECO:0000259" key="1">
    <source>
        <dbReference type="Pfam" id="PF10543"/>
    </source>
</evidence>
<evidence type="ECO:0000313" key="3">
    <source>
        <dbReference type="Proteomes" id="UP000034852"/>
    </source>
</evidence>
<dbReference type="PATRIC" id="fig|1619087.5.peg.164"/>
<evidence type="ECO:0000313" key="2">
    <source>
        <dbReference type="EMBL" id="KKQ36039.1"/>
    </source>
</evidence>